<evidence type="ECO:0000313" key="9">
    <source>
        <dbReference type="EMBL" id="GLS22726.1"/>
    </source>
</evidence>
<evidence type="ECO:0000256" key="3">
    <source>
        <dbReference type="ARBA" id="ARBA00010286"/>
    </source>
</evidence>
<dbReference type="RefSeq" id="WP_284315687.1">
    <property type="nucleotide sequence ID" value="NZ_BSPC01000066.1"/>
</dbReference>
<name>A0ABQ6CQT7_9HYPH</name>
<feature type="domain" description="Dihydroorotase catalytic" evidence="8">
    <location>
        <begin position="52"/>
        <end position="117"/>
    </location>
</feature>
<dbReference type="Proteomes" id="UP001156882">
    <property type="component" value="Unassembled WGS sequence"/>
</dbReference>
<dbReference type="InterPro" id="IPR032466">
    <property type="entry name" value="Metal_Hydrolase"/>
</dbReference>
<evidence type="ECO:0000259" key="7">
    <source>
        <dbReference type="Pfam" id="PF01979"/>
    </source>
</evidence>
<keyword evidence="5" id="KW-0378">Hydrolase</keyword>
<dbReference type="PANTHER" id="PTHR43668:SF2">
    <property type="entry name" value="ALLANTOINASE"/>
    <property type="match status" value="1"/>
</dbReference>
<dbReference type="Gene3D" id="3.20.20.140">
    <property type="entry name" value="Metal-dependent hydrolases"/>
    <property type="match status" value="1"/>
</dbReference>
<comment type="similarity">
    <text evidence="3">Belongs to the metallo-dependent hydrolases superfamily. DHOase family. Class I DHOase subfamily.</text>
</comment>
<comment type="function">
    <text evidence="2">Catalyzes the reversible cyclization of carbamoyl aspartate to dihydroorotate.</text>
</comment>
<proteinExistence type="inferred from homology"/>
<evidence type="ECO:0000256" key="2">
    <source>
        <dbReference type="ARBA" id="ARBA00002368"/>
    </source>
</evidence>
<organism evidence="9 10">
    <name type="scientific">Labrys miyagiensis</name>
    <dbReference type="NCBI Taxonomy" id="346912"/>
    <lineage>
        <taxon>Bacteria</taxon>
        <taxon>Pseudomonadati</taxon>
        <taxon>Pseudomonadota</taxon>
        <taxon>Alphaproteobacteria</taxon>
        <taxon>Hyphomicrobiales</taxon>
        <taxon>Xanthobacteraceae</taxon>
        <taxon>Labrys</taxon>
    </lineage>
</organism>
<dbReference type="SUPFAM" id="SSF51338">
    <property type="entry name" value="Composite domain of metallo-dependent hydrolases"/>
    <property type="match status" value="1"/>
</dbReference>
<dbReference type="Gene3D" id="2.30.40.10">
    <property type="entry name" value="Urease, subunit C, domain 1"/>
    <property type="match status" value="1"/>
</dbReference>
<keyword evidence="4" id="KW-0479">Metal-binding</keyword>
<dbReference type="InterPro" id="IPR002195">
    <property type="entry name" value="Dihydroorotase_CS"/>
</dbReference>
<dbReference type="PROSITE" id="PS00483">
    <property type="entry name" value="DIHYDROOROTASE_2"/>
    <property type="match status" value="1"/>
</dbReference>
<dbReference type="SUPFAM" id="SSF51556">
    <property type="entry name" value="Metallo-dependent hydrolases"/>
    <property type="match status" value="1"/>
</dbReference>
<evidence type="ECO:0000256" key="6">
    <source>
        <dbReference type="ARBA" id="ARBA00022975"/>
    </source>
</evidence>
<evidence type="ECO:0000256" key="5">
    <source>
        <dbReference type="ARBA" id="ARBA00022801"/>
    </source>
</evidence>
<evidence type="ECO:0000313" key="10">
    <source>
        <dbReference type="Proteomes" id="UP001156882"/>
    </source>
</evidence>
<dbReference type="InterPro" id="IPR006680">
    <property type="entry name" value="Amidohydro-rel"/>
</dbReference>
<reference evidence="10" key="1">
    <citation type="journal article" date="2019" name="Int. J. Syst. Evol. Microbiol.">
        <title>The Global Catalogue of Microorganisms (GCM) 10K type strain sequencing project: providing services to taxonomists for standard genome sequencing and annotation.</title>
        <authorList>
            <consortium name="The Broad Institute Genomics Platform"/>
            <consortium name="The Broad Institute Genome Sequencing Center for Infectious Disease"/>
            <person name="Wu L."/>
            <person name="Ma J."/>
        </authorList>
    </citation>
    <scope>NUCLEOTIDE SEQUENCE [LARGE SCALE GENOMIC DNA]</scope>
    <source>
        <strain evidence="10">NBRC 101365</strain>
    </source>
</reference>
<dbReference type="PROSITE" id="PS00482">
    <property type="entry name" value="DIHYDROOROTASE_1"/>
    <property type="match status" value="1"/>
</dbReference>
<feature type="domain" description="Amidohydrolase-related" evidence="7">
    <location>
        <begin position="284"/>
        <end position="426"/>
    </location>
</feature>
<dbReference type="Pfam" id="PF01979">
    <property type="entry name" value="Amidohydro_1"/>
    <property type="match status" value="1"/>
</dbReference>
<dbReference type="EMBL" id="BSPC01000066">
    <property type="protein sequence ID" value="GLS22726.1"/>
    <property type="molecule type" value="Genomic_DNA"/>
</dbReference>
<protein>
    <submittedName>
        <fullName evidence="9">Dihydroorotase</fullName>
    </submittedName>
</protein>
<dbReference type="InterPro" id="IPR024403">
    <property type="entry name" value="DHOase_cat"/>
</dbReference>
<keyword evidence="10" id="KW-1185">Reference proteome</keyword>
<sequence>MFDLLLRGGTVINADGPVRANVCITAGKVVALVPPGGSVEAHSEIPVEGMHLLPGLVDAHVHLREPGLTHKEDFVSGTLAAAAGGVTTLLDMPTDEPWTVTPADLKVKMRLAEGRIHTDVGFQVALRRDLFGVAGLRRLDPVSFELFTADVPEAFLHATMDDAVQALRVLAPLDILVGISPGDQSILAGEMVRGLDKPKDVAAFRASRPPLAEAAGISRVLLAAAQTGARIHVRQTNSALGIRTWQRLRDMADASIETTPQCLLFAREAYDRLGAGVKASPPLREKEDVAVMREALRSGSIDIVATDHAPHSPAEKAATYPAFADIPGGMPGVQTLLMTMLHLVDAGDLRLQDLVRVCSANPAVRFGLGGRKGAIRPGHDADILVLDAGGTTRICHADQLSKAGYTPFDGLEVPWSLRTVFLRGRVIFAEGTPAAAASGRVVTASALFQSMLAR</sequence>
<dbReference type="InterPro" id="IPR011059">
    <property type="entry name" value="Metal-dep_hydrolase_composite"/>
</dbReference>
<evidence type="ECO:0000256" key="4">
    <source>
        <dbReference type="ARBA" id="ARBA00022723"/>
    </source>
</evidence>
<comment type="cofactor">
    <cofactor evidence="1">
        <name>Zn(2+)</name>
        <dbReference type="ChEBI" id="CHEBI:29105"/>
    </cofactor>
</comment>
<dbReference type="Pfam" id="PF12890">
    <property type="entry name" value="DHOase"/>
    <property type="match status" value="1"/>
</dbReference>
<evidence type="ECO:0000259" key="8">
    <source>
        <dbReference type="Pfam" id="PF12890"/>
    </source>
</evidence>
<keyword evidence="6" id="KW-0665">Pyrimidine biosynthesis</keyword>
<comment type="caution">
    <text evidence="9">The sequence shown here is derived from an EMBL/GenBank/DDBJ whole genome shotgun (WGS) entry which is preliminary data.</text>
</comment>
<dbReference type="PANTHER" id="PTHR43668">
    <property type="entry name" value="ALLANTOINASE"/>
    <property type="match status" value="1"/>
</dbReference>
<evidence type="ECO:0000256" key="1">
    <source>
        <dbReference type="ARBA" id="ARBA00001947"/>
    </source>
</evidence>
<accession>A0ABQ6CQT7</accession>
<dbReference type="InterPro" id="IPR050138">
    <property type="entry name" value="DHOase/Allantoinase_Hydrolase"/>
</dbReference>
<gene>
    <name evidence="9" type="primary">pyrC_2</name>
    <name evidence="9" type="ORF">GCM10007874_57460</name>
</gene>